<name>W2N9A8_PHYNI</name>
<reference evidence="2" key="2">
    <citation type="submission" date="2013-11" db="EMBL/GenBank/DDBJ databases">
        <title>The Genome Sequence of Phytophthora parasitica IAC_01/95.</title>
        <authorList>
            <consortium name="The Broad Institute Genomics Platform"/>
            <person name="Russ C."/>
            <person name="Tyler B."/>
            <person name="Panabieres F."/>
            <person name="Shan W."/>
            <person name="Tripathy S."/>
            <person name="Grunwald N."/>
            <person name="Machado M."/>
            <person name="Johnson C.S."/>
            <person name="Arredondo F."/>
            <person name="Hong C."/>
            <person name="Coffey M."/>
            <person name="Young S.K."/>
            <person name="Zeng Q."/>
            <person name="Gargeya S."/>
            <person name="Fitzgerald M."/>
            <person name="Abouelleil A."/>
            <person name="Alvarado L."/>
            <person name="Chapman S.B."/>
            <person name="Gainer-Dewar J."/>
            <person name="Goldberg J."/>
            <person name="Griggs A."/>
            <person name="Gujja S."/>
            <person name="Hansen M."/>
            <person name="Howarth C."/>
            <person name="Imamovic A."/>
            <person name="Ireland A."/>
            <person name="Larimer J."/>
            <person name="McCowan C."/>
            <person name="Murphy C."/>
            <person name="Pearson M."/>
            <person name="Poon T.W."/>
            <person name="Priest M."/>
            <person name="Roberts A."/>
            <person name="Saif S."/>
            <person name="Shea T."/>
            <person name="Sykes S."/>
            <person name="Wortman J."/>
            <person name="Nusbaum C."/>
            <person name="Birren B."/>
        </authorList>
    </citation>
    <scope>NUCLEOTIDE SEQUENCE [LARGE SCALE GENOMIC DNA]</scope>
    <source>
        <strain evidence="2">IAC_01/95</strain>
    </source>
</reference>
<dbReference type="Proteomes" id="UP000053236">
    <property type="component" value="Unassembled WGS sequence"/>
</dbReference>
<proteinExistence type="predicted"/>
<evidence type="ECO:0000313" key="2">
    <source>
        <dbReference type="EMBL" id="ETM44483.1"/>
    </source>
</evidence>
<accession>W2N9A8</accession>
<sequence length="39" mass="4169">MSPEATESAQKPMQMMSSICPMIDSAQRTAGVVTVVHAF</sequence>
<dbReference type="Proteomes" id="UP000054532">
    <property type="component" value="Unassembled WGS sequence"/>
</dbReference>
<reference evidence="1" key="1">
    <citation type="submission" date="2013-11" db="EMBL/GenBank/DDBJ databases">
        <title>The Genome Sequence of Phytophthora parasitica CJ02B3.</title>
        <authorList>
            <consortium name="The Broad Institute Genomics Platform"/>
            <person name="Russ C."/>
            <person name="Tyler B."/>
            <person name="Panabieres F."/>
            <person name="Shan W."/>
            <person name="Tripathy S."/>
            <person name="Grunwald N."/>
            <person name="Machado M."/>
            <person name="Johnson C.S."/>
            <person name="Arredondo F."/>
            <person name="Hong C."/>
            <person name="Coffey M."/>
            <person name="Young S.K."/>
            <person name="Zeng Q."/>
            <person name="Gargeya S."/>
            <person name="Fitzgerald M."/>
            <person name="Abouelleil A."/>
            <person name="Alvarado L."/>
            <person name="Chapman S.B."/>
            <person name="Gainer-Dewar J."/>
            <person name="Goldberg J."/>
            <person name="Griggs A."/>
            <person name="Gujja S."/>
            <person name="Hansen M."/>
            <person name="Howarth C."/>
            <person name="Imamovic A."/>
            <person name="Ireland A."/>
            <person name="Larimer J."/>
            <person name="McCowan C."/>
            <person name="Murphy C."/>
            <person name="Pearson M."/>
            <person name="Poon T.W."/>
            <person name="Priest M."/>
            <person name="Roberts A."/>
            <person name="Saif S."/>
            <person name="Shea T."/>
            <person name="Sykes S."/>
            <person name="Wortman J."/>
            <person name="Nusbaum C."/>
            <person name="Birren B."/>
        </authorList>
    </citation>
    <scope>NUCLEOTIDE SEQUENCE [LARGE SCALE GENOMIC DNA]</scope>
    <source>
        <strain evidence="1">CJ02B3</strain>
    </source>
</reference>
<protein>
    <submittedName>
        <fullName evidence="2">Uncharacterized protein</fullName>
    </submittedName>
</protein>
<dbReference type="EMBL" id="KI690139">
    <property type="protein sequence ID" value="ETK70776.1"/>
    <property type="molecule type" value="Genomic_DNA"/>
</dbReference>
<gene>
    <name evidence="2" type="ORF">L914_10291</name>
    <name evidence="1" type="ORF">L915_21897</name>
</gene>
<evidence type="ECO:0000313" key="1">
    <source>
        <dbReference type="EMBL" id="ETK70776.1"/>
    </source>
</evidence>
<dbReference type="AlphaFoldDB" id="W2N9A8"/>
<dbReference type="EMBL" id="KI693343">
    <property type="protein sequence ID" value="ETM44483.1"/>
    <property type="molecule type" value="Genomic_DNA"/>
</dbReference>
<organism evidence="2">
    <name type="scientific">Phytophthora nicotianae</name>
    <name type="common">Potato buckeye rot agent</name>
    <name type="synonym">Phytophthora parasitica</name>
    <dbReference type="NCBI Taxonomy" id="4792"/>
    <lineage>
        <taxon>Eukaryota</taxon>
        <taxon>Sar</taxon>
        <taxon>Stramenopiles</taxon>
        <taxon>Oomycota</taxon>
        <taxon>Peronosporomycetes</taxon>
        <taxon>Peronosporales</taxon>
        <taxon>Peronosporaceae</taxon>
        <taxon>Phytophthora</taxon>
    </lineage>
</organism>